<sequence length="105" mass="11388">MHVNIDIPVRDTLPDALERDEGGGMTVPVVDKPGSRDFALIDNGMEPWDPDQAERDECIRVMELNATSQNSNENAGVAVDSIVEVTRRVAAGNLTVADKINSLLD</sequence>
<accession>A0ABX7B7H7</accession>
<dbReference type="Proteomes" id="UP000595197">
    <property type="component" value="Chromosome"/>
</dbReference>
<reference evidence="1" key="1">
    <citation type="submission" date="2021-02" db="EMBL/GenBank/DDBJ databases">
        <title>Skermanella TT6 skin isolate.</title>
        <authorList>
            <person name="Lee K."/>
            <person name="Ganzorig M."/>
        </authorList>
    </citation>
    <scope>NUCLEOTIDE SEQUENCE</scope>
    <source>
        <strain evidence="1">TT6</strain>
    </source>
</reference>
<name>A0ABX7B7H7_9PROT</name>
<proteinExistence type="predicted"/>
<dbReference type="EMBL" id="CP067420">
    <property type="protein sequence ID" value="QQP89056.1"/>
    <property type="molecule type" value="Genomic_DNA"/>
</dbReference>
<evidence type="ECO:0000313" key="2">
    <source>
        <dbReference type="Proteomes" id="UP000595197"/>
    </source>
</evidence>
<keyword evidence="2" id="KW-1185">Reference proteome</keyword>
<evidence type="ECO:0000313" key="1">
    <source>
        <dbReference type="EMBL" id="QQP89056.1"/>
    </source>
</evidence>
<organism evidence="1 2">
    <name type="scientific">Skermanella cutis</name>
    <dbReference type="NCBI Taxonomy" id="2775420"/>
    <lineage>
        <taxon>Bacteria</taxon>
        <taxon>Pseudomonadati</taxon>
        <taxon>Pseudomonadota</taxon>
        <taxon>Alphaproteobacteria</taxon>
        <taxon>Rhodospirillales</taxon>
        <taxon>Azospirillaceae</taxon>
        <taxon>Skermanella</taxon>
    </lineage>
</organism>
<gene>
    <name evidence="1" type="ORF">IGS68_24130</name>
</gene>
<protein>
    <submittedName>
        <fullName evidence="1">Uncharacterized protein</fullName>
    </submittedName>
</protein>
<dbReference type="RefSeq" id="WP_201074801.1">
    <property type="nucleotide sequence ID" value="NZ_CP067420.1"/>
</dbReference>